<evidence type="ECO:0000256" key="4">
    <source>
        <dbReference type="ARBA" id="ARBA00022723"/>
    </source>
</evidence>
<dbReference type="InterPro" id="IPR018524">
    <property type="entry name" value="DNA/RNA_endonuclease_AS"/>
</dbReference>
<gene>
    <name evidence="14" type="ORF">BCR33DRAFT_755234</name>
</gene>
<sequence>MNEALDPFVKSSLTFSMPNLVSADSTSKAAIPTPPMTNSVTNQPRNVTGSFGVPGPTADLLVRTSYIGAFDRRLRNVHWVAEKLTKDSIDRLALSDASLSDTEESKPDRKHSTFKEDPAIPLAFRVKPNDYTNSGFDRGHLVPAADVVESQAAIDETFFMSNMSPQAPAFNRGVWASFERYVRGLVKSFDEVYVITGPMYLPKQDPEDGKFYVKYEVIGRDKTVAVPTHFFKVILGVKNGSHYMGSFVLANEGVAQDTQLDSFLLPVEAIERSTGLEFFPFLERRSVKALCSAVKCSFKLASKYRANSASEE</sequence>
<dbReference type="GO" id="GO:0051607">
    <property type="term" value="P:defense response to virus"/>
    <property type="evidence" value="ECO:0007669"/>
    <property type="project" value="EnsemblFungi"/>
</dbReference>
<dbReference type="GO" id="GO:0004529">
    <property type="term" value="F:DNA exonuclease activity"/>
    <property type="evidence" value="ECO:0007669"/>
    <property type="project" value="EnsemblFungi"/>
</dbReference>
<evidence type="ECO:0000256" key="5">
    <source>
        <dbReference type="ARBA" id="ARBA00022759"/>
    </source>
</evidence>
<dbReference type="Proteomes" id="UP000193642">
    <property type="component" value="Unassembled WGS sequence"/>
</dbReference>
<protein>
    <recommendedName>
        <fullName evidence="10">Endonuclease</fullName>
        <ecNumber evidence="10">3.1.30.-</ecNumber>
    </recommendedName>
</protein>
<dbReference type="OrthoDB" id="5418055at2759"/>
<dbReference type="GO" id="GO:0006309">
    <property type="term" value="P:apoptotic DNA fragmentation"/>
    <property type="evidence" value="ECO:0007669"/>
    <property type="project" value="EnsemblFungi"/>
</dbReference>
<dbReference type="InterPro" id="IPR020821">
    <property type="entry name" value="ENPP1-3/EXOG-like_nuc-like"/>
</dbReference>
<keyword evidence="7" id="KW-0460">Magnesium</keyword>
<dbReference type="CDD" id="cd00091">
    <property type="entry name" value="NUC"/>
    <property type="match status" value="1"/>
</dbReference>
<dbReference type="InterPro" id="IPR001604">
    <property type="entry name" value="Endo_G_ENPP1-like_dom"/>
</dbReference>
<evidence type="ECO:0000259" key="12">
    <source>
        <dbReference type="SMART" id="SM00477"/>
    </source>
</evidence>
<accession>A0A1Y2B5K5</accession>
<dbReference type="InterPro" id="IPR044925">
    <property type="entry name" value="His-Me_finger_sf"/>
</dbReference>
<dbReference type="GO" id="GO:0000014">
    <property type="term" value="F:single-stranded DNA endodeoxyribonuclease activity"/>
    <property type="evidence" value="ECO:0007669"/>
    <property type="project" value="EnsemblFungi"/>
</dbReference>
<dbReference type="GO" id="GO:0003676">
    <property type="term" value="F:nucleic acid binding"/>
    <property type="evidence" value="ECO:0007669"/>
    <property type="project" value="InterPro"/>
</dbReference>
<dbReference type="SMART" id="SM00892">
    <property type="entry name" value="Endonuclease_NS"/>
    <property type="match status" value="1"/>
</dbReference>
<dbReference type="STRING" id="329046.A0A1Y2B5K5"/>
<dbReference type="GO" id="GO:0004521">
    <property type="term" value="F:RNA endonuclease activity"/>
    <property type="evidence" value="ECO:0007669"/>
    <property type="project" value="EnsemblFungi"/>
</dbReference>
<dbReference type="PANTHER" id="PTHR13966">
    <property type="entry name" value="ENDONUCLEASE RELATED"/>
    <property type="match status" value="1"/>
</dbReference>
<evidence type="ECO:0000256" key="9">
    <source>
        <dbReference type="PIRSR" id="PIRSR640255-2"/>
    </source>
</evidence>
<dbReference type="PROSITE" id="PS01070">
    <property type="entry name" value="NUCLEASE_NON_SPEC"/>
    <property type="match status" value="1"/>
</dbReference>
<dbReference type="EC" id="3.1.30.-" evidence="10"/>
<keyword evidence="5 10" id="KW-0255">Endonuclease</keyword>
<dbReference type="EMBL" id="MCGO01000084">
    <property type="protein sequence ID" value="ORY30118.1"/>
    <property type="molecule type" value="Genomic_DNA"/>
</dbReference>
<dbReference type="GO" id="GO:0046872">
    <property type="term" value="F:metal ion binding"/>
    <property type="evidence" value="ECO:0007669"/>
    <property type="project" value="UniProtKB-KW"/>
</dbReference>
<organism evidence="14 15">
    <name type="scientific">Rhizoclosmatium globosum</name>
    <dbReference type="NCBI Taxonomy" id="329046"/>
    <lineage>
        <taxon>Eukaryota</taxon>
        <taxon>Fungi</taxon>
        <taxon>Fungi incertae sedis</taxon>
        <taxon>Chytridiomycota</taxon>
        <taxon>Chytridiomycota incertae sedis</taxon>
        <taxon>Chytridiomycetes</taxon>
        <taxon>Chytridiales</taxon>
        <taxon>Chytriomycetaceae</taxon>
        <taxon>Rhizoclosmatium</taxon>
    </lineage>
</organism>
<feature type="active site" description="Proton acceptor" evidence="8">
    <location>
        <position position="140"/>
    </location>
</feature>
<dbReference type="Gene3D" id="3.40.570.10">
    <property type="entry name" value="Extracellular Endonuclease, subunit A"/>
    <property type="match status" value="1"/>
</dbReference>
<name>A0A1Y2B5K5_9FUNG</name>
<feature type="domain" description="DNA/RNA non-specific endonuclease/pyrophosphatase/phosphodiesterase" evidence="13">
    <location>
        <begin position="62"/>
        <end position="285"/>
    </location>
</feature>
<dbReference type="GO" id="GO:0006310">
    <property type="term" value="P:DNA recombination"/>
    <property type="evidence" value="ECO:0007669"/>
    <property type="project" value="EnsemblFungi"/>
</dbReference>
<evidence type="ECO:0000313" key="14">
    <source>
        <dbReference type="EMBL" id="ORY30118.1"/>
    </source>
</evidence>
<evidence type="ECO:0000259" key="13">
    <source>
        <dbReference type="SMART" id="SM00892"/>
    </source>
</evidence>
<evidence type="ECO:0000313" key="15">
    <source>
        <dbReference type="Proteomes" id="UP000193642"/>
    </source>
</evidence>
<evidence type="ECO:0000256" key="2">
    <source>
        <dbReference type="ARBA" id="ARBA00010052"/>
    </source>
</evidence>
<dbReference type="InterPro" id="IPR044929">
    <property type="entry name" value="DNA/RNA_non-sp_Endonuclease_sf"/>
</dbReference>
<dbReference type="PANTHER" id="PTHR13966:SF5">
    <property type="entry name" value="ENDONUCLEASE G, MITOCHONDRIAL"/>
    <property type="match status" value="1"/>
</dbReference>
<dbReference type="GO" id="GO:0005829">
    <property type="term" value="C:cytosol"/>
    <property type="evidence" value="ECO:0007669"/>
    <property type="project" value="EnsemblFungi"/>
</dbReference>
<dbReference type="GO" id="GO:0005743">
    <property type="term" value="C:mitochondrial inner membrane"/>
    <property type="evidence" value="ECO:0007669"/>
    <property type="project" value="EnsemblFungi"/>
</dbReference>
<feature type="domain" description="ENPP1-3/EXOG-like endonuclease/phosphodiesterase" evidence="12">
    <location>
        <begin position="63"/>
        <end position="285"/>
    </location>
</feature>
<evidence type="ECO:0000256" key="11">
    <source>
        <dbReference type="SAM" id="MobiDB-lite"/>
    </source>
</evidence>
<dbReference type="SUPFAM" id="SSF54060">
    <property type="entry name" value="His-Me finger endonucleases"/>
    <property type="match status" value="1"/>
</dbReference>
<dbReference type="SMART" id="SM00477">
    <property type="entry name" value="NUC"/>
    <property type="match status" value="1"/>
</dbReference>
<feature type="compositionally biased region" description="Polar residues" evidence="11">
    <location>
        <begin position="36"/>
        <end position="46"/>
    </location>
</feature>
<evidence type="ECO:0000256" key="10">
    <source>
        <dbReference type="RuleBase" id="RU366055"/>
    </source>
</evidence>
<dbReference type="GO" id="GO:0005634">
    <property type="term" value="C:nucleus"/>
    <property type="evidence" value="ECO:0007669"/>
    <property type="project" value="EnsemblFungi"/>
</dbReference>
<dbReference type="AlphaFoldDB" id="A0A1Y2B5K5"/>
<reference evidence="14 15" key="1">
    <citation type="submission" date="2016-07" db="EMBL/GenBank/DDBJ databases">
        <title>Pervasive Adenine N6-methylation of Active Genes in Fungi.</title>
        <authorList>
            <consortium name="DOE Joint Genome Institute"/>
            <person name="Mondo S.J."/>
            <person name="Dannebaum R.O."/>
            <person name="Kuo R.C."/>
            <person name="Labutti K."/>
            <person name="Haridas S."/>
            <person name="Kuo A."/>
            <person name="Salamov A."/>
            <person name="Ahrendt S.R."/>
            <person name="Lipzen A."/>
            <person name="Sullivan W."/>
            <person name="Andreopoulos W.B."/>
            <person name="Clum A."/>
            <person name="Lindquist E."/>
            <person name="Daum C."/>
            <person name="Ramamoorthy G.K."/>
            <person name="Gryganskyi A."/>
            <person name="Culley D."/>
            <person name="Magnuson J.K."/>
            <person name="James T.Y."/>
            <person name="O'Malley M.A."/>
            <person name="Stajich J.E."/>
            <person name="Spatafora J.W."/>
            <person name="Visel A."/>
            <person name="Grigoriev I.V."/>
        </authorList>
    </citation>
    <scope>NUCLEOTIDE SEQUENCE [LARGE SCALE GENOMIC DNA]</scope>
    <source>
        <strain evidence="14 15">JEL800</strain>
    </source>
</reference>
<evidence type="ECO:0000256" key="8">
    <source>
        <dbReference type="PIRSR" id="PIRSR640255-1"/>
    </source>
</evidence>
<dbReference type="Pfam" id="PF01223">
    <property type="entry name" value="Endonuclease_NS"/>
    <property type="match status" value="1"/>
</dbReference>
<evidence type="ECO:0000256" key="3">
    <source>
        <dbReference type="ARBA" id="ARBA00022722"/>
    </source>
</evidence>
<keyword evidence="4 9" id="KW-0479">Metal-binding</keyword>
<comment type="cofactor">
    <cofactor evidence="1 10">
        <name>Mg(2+)</name>
        <dbReference type="ChEBI" id="CHEBI:18420"/>
    </cofactor>
</comment>
<evidence type="ECO:0000256" key="1">
    <source>
        <dbReference type="ARBA" id="ARBA00001946"/>
    </source>
</evidence>
<evidence type="ECO:0000256" key="7">
    <source>
        <dbReference type="ARBA" id="ARBA00022842"/>
    </source>
</evidence>
<feature type="region of interest" description="Disordered" evidence="11">
    <location>
        <begin position="26"/>
        <end position="46"/>
    </location>
</feature>
<keyword evidence="6 10" id="KW-0378">Hydrolase</keyword>
<dbReference type="GO" id="GO:0006401">
    <property type="term" value="P:RNA catabolic process"/>
    <property type="evidence" value="ECO:0007669"/>
    <property type="project" value="EnsemblFungi"/>
</dbReference>
<keyword evidence="3 10" id="KW-0540">Nuclease</keyword>
<comment type="similarity">
    <text evidence="2 10">Belongs to the DNA/RNA non-specific endonuclease family.</text>
</comment>
<feature type="binding site" evidence="9">
    <location>
        <position position="171"/>
    </location>
    <ligand>
        <name>Mg(2+)</name>
        <dbReference type="ChEBI" id="CHEBI:18420"/>
        <note>catalytic</note>
    </ligand>
</feature>
<keyword evidence="15" id="KW-1185">Reference proteome</keyword>
<proteinExistence type="inferred from homology"/>
<comment type="caution">
    <text evidence="14">The sequence shown here is derived from an EMBL/GenBank/DDBJ whole genome shotgun (WGS) entry which is preliminary data.</text>
</comment>
<evidence type="ECO:0000256" key="6">
    <source>
        <dbReference type="ARBA" id="ARBA00022801"/>
    </source>
</evidence>
<dbReference type="InterPro" id="IPR040255">
    <property type="entry name" value="Non-specific_endonuclease"/>
</dbReference>